<dbReference type="Gene3D" id="3.40.1260.10">
    <property type="entry name" value="DsrEFH-like"/>
    <property type="match status" value="1"/>
</dbReference>
<dbReference type="RefSeq" id="WP_168918349.1">
    <property type="nucleotide sequence ID" value="NZ_CP050804.1"/>
</dbReference>
<dbReference type="AlphaFoldDB" id="A0A6H2EMY2"/>
<evidence type="ECO:0000313" key="2">
    <source>
        <dbReference type="Proteomes" id="UP000502298"/>
    </source>
</evidence>
<evidence type="ECO:0000313" key="1">
    <source>
        <dbReference type="EMBL" id="QJC22427.1"/>
    </source>
</evidence>
<dbReference type="PANTHER" id="PTHR37691:SF1">
    <property type="entry name" value="BLR3518 PROTEIN"/>
    <property type="match status" value="1"/>
</dbReference>
<dbReference type="PANTHER" id="PTHR37691">
    <property type="entry name" value="BLR3518 PROTEIN"/>
    <property type="match status" value="1"/>
</dbReference>
<gene>
    <name evidence="1" type="ORF">HC352_07865</name>
</gene>
<sequence length="116" mass="12852">MSNLKLVFHVNENNRWPFTLRSVDNFLAHSGVEGANVTVVANGEAVRSFSQLDVEPHRMARIHELAQQGVQFLVCNTGLEQRQVNKDMVPDFCTIVPAGIVEIARLQAAGYGYVKA</sequence>
<dbReference type="InterPro" id="IPR027396">
    <property type="entry name" value="DsrEFH-like"/>
</dbReference>
<dbReference type="Pfam" id="PF02635">
    <property type="entry name" value="DsrE"/>
    <property type="match status" value="1"/>
</dbReference>
<protein>
    <recommendedName>
        <fullName evidence="3">Sulfur reduction protein DsrE</fullName>
    </recommendedName>
</protein>
<dbReference type="EMBL" id="CP050804">
    <property type="protein sequence ID" value="QJC22427.1"/>
    <property type="molecule type" value="Genomic_DNA"/>
</dbReference>
<name>A0A6H2EMY2_9ACTO</name>
<keyword evidence="2" id="KW-1185">Reference proteome</keyword>
<dbReference type="InterPro" id="IPR003787">
    <property type="entry name" value="Sulphur_relay_DsrE/F-like"/>
</dbReference>
<accession>A0A6H2EMY2</accession>
<dbReference type="Proteomes" id="UP000502298">
    <property type="component" value="Chromosome"/>
</dbReference>
<organism evidence="1 2">
    <name type="scientific">Arcanobacterium buesumense</name>
    <dbReference type="NCBI Taxonomy" id="2722751"/>
    <lineage>
        <taxon>Bacteria</taxon>
        <taxon>Bacillati</taxon>
        <taxon>Actinomycetota</taxon>
        <taxon>Actinomycetes</taxon>
        <taxon>Actinomycetales</taxon>
        <taxon>Actinomycetaceae</taxon>
        <taxon>Arcanobacterium</taxon>
    </lineage>
</organism>
<proteinExistence type="predicted"/>
<dbReference type="SUPFAM" id="SSF75169">
    <property type="entry name" value="DsrEFH-like"/>
    <property type="match status" value="1"/>
</dbReference>
<dbReference type="KEGG" id="arca:HC352_07865"/>
<evidence type="ECO:0008006" key="3">
    <source>
        <dbReference type="Google" id="ProtNLM"/>
    </source>
</evidence>
<reference evidence="1 2" key="1">
    <citation type="submission" date="2020-03" db="EMBL/GenBank/DDBJ databases">
        <title>Complete genome of Arcanobacterium buesumensis sp. nov. strain 2701.</title>
        <authorList>
            <person name="Borowiak M."/>
            <person name="Alssahen M."/>
            <person name="Laemmler C."/>
            <person name="Malorny B."/>
            <person name="Hassan A."/>
            <person name="Prenger-Berninghoff E."/>
            <person name="Ploetz M."/>
            <person name="Abdulmawjood A."/>
        </authorList>
    </citation>
    <scope>NUCLEOTIDE SEQUENCE [LARGE SCALE GENOMIC DNA]</scope>
    <source>
        <strain evidence="1 2">2701</strain>
    </source>
</reference>